<evidence type="ECO:0000313" key="1">
    <source>
        <dbReference type="EMBL" id="CAG8819055.1"/>
    </source>
</evidence>
<name>A0ABN7W775_GIGMA</name>
<gene>
    <name evidence="1" type="ORF">GMARGA_LOCUS27212</name>
</gene>
<comment type="caution">
    <text evidence="1">The sequence shown here is derived from an EMBL/GenBank/DDBJ whole genome shotgun (WGS) entry which is preliminary data.</text>
</comment>
<feature type="non-terminal residue" evidence="1">
    <location>
        <position position="109"/>
    </location>
</feature>
<dbReference type="EMBL" id="CAJVQB010032956">
    <property type="protein sequence ID" value="CAG8819055.1"/>
    <property type="molecule type" value="Genomic_DNA"/>
</dbReference>
<sequence length="109" mass="12603">ELEQKSHQYLLCVFNHSTLSYLNNHEKDDNDTSENRKLHGGSQKNIIIDKNKKLLRFHYKAPGTPYCLHIQPLTEPQSNRYCKVSGGEACYKVDSDLTNWGIYKCNVTD</sequence>
<reference evidence="1 2" key="1">
    <citation type="submission" date="2021-06" db="EMBL/GenBank/DDBJ databases">
        <authorList>
            <person name="Kallberg Y."/>
            <person name="Tangrot J."/>
            <person name="Rosling A."/>
        </authorList>
    </citation>
    <scope>NUCLEOTIDE SEQUENCE [LARGE SCALE GENOMIC DNA]</scope>
    <source>
        <strain evidence="1 2">120-4 pot B 10/14</strain>
    </source>
</reference>
<organism evidence="1 2">
    <name type="scientific">Gigaspora margarita</name>
    <dbReference type="NCBI Taxonomy" id="4874"/>
    <lineage>
        <taxon>Eukaryota</taxon>
        <taxon>Fungi</taxon>
        <taxon>Fungi incertae sedis</taxon>
        <taxon>Mucoromycota</taxon>
        <taxon>Glomeromycotina</taxon>
        <taxon>Glomeromycetes</taxon>
        <taxon>Diversisporales</taxon>
        <taxon>Gigasporaceae</taxon>
        <taxon>Gigaspora</taxon>
    </lineage>
</organism>
<dbReference type="Proteomes" id="UP000789901">
    <property type="component" value="Unassembled WGS sequence"/>
</dbReference>
<protein>
    <submittedName>
        <fullName evidence="1">12510_t:CDS:1</fullName>
    </submittedName>
</protein>
<accession>A0ABN7W775</accession>
<evidence type="ECO:0000313" key="2">
    <source>
        <dbReference type="Proteomes" id="UP000789901"/>
    </source>
</evidence>
<keyword evidence="2" id="KW-1185">Reference proteome</keyword>
<feature type="non-terminal residue" evidence="1">
    <location>
        <position position="1"/>
    </location>
</feature>
<proteinExistence type="predicted"/>